<feature type="region of interest" description="Disordered" evidence="19">
    <location>
        <begin position="665"/>
        <end position="720"/>
    </location>
</feature>
<reference evidence="21 22" key="1">
    <citation type="submission" date="2018-04" db="EMBL/GenBank/DDBJ databases">
        <title>The genome of golden apple snail Pomacea canaliculata provides insight into stress tolerance and invasive adaptation.</title>
        <authorList>
            <person name="Liu C."/>
            <person name="Liu B."/>
            <person name="Ren Y."/>
            <person name="Zhang Y."/>
            <person name="Wang H."/>
            <person name="Li S."/>
            <person name="Jiang F."/>
            <person name="Yin L."/>
            <person name="Zhang G."/>
            <person name="Qian W."/>
            <person name="Fan W."/>
        </authorList>
    </citation>
    <scope>NUCLEOTIDE SEQUENCE [LARGE SCALE GENOMIC DNA]</scope>
    <source>
        <strain evidence="21">SZHN2017</strain>
        <tissue evidence="21">Muscle</tissue>
    </source>
</reference>
<name>A0A2T7PD08_POMCA</name>
<feature type="transmembrane region" description="Helical" evidence="20">
    <location>
        <begin position="744"/>
        <end position="763"/>
    </location>
</feature>
<dbReference type="InterPro" id="IPR050346">
    <property type="entry name" value="FMO-like"/>
</dbReference>
<dbReference type="SUPFAM" id="SSF51905">
    <property type="entry name" value="FAD/NAD(P)-binding domain"/>
    <property type="match status" value="1"/>
</dbReference>
<proteinExistence type="inferred from homology"/>
<evidence type="ECO:0000256" key="17">
    <source>
        <dbReference type="ARBA" id="ARBA00049443"/>
    </source>
</evidence>
<keyword evidence="10 18" id="KW-0560">Oxidoreductase</keyword>
<evidence type="ECO:0000256" key="10">
    <source>
        <dbReference type="ARBA" id="ARBA00023002"/>
    </source>
</evidence>
<evidence type="ECO:0000256" key="2">
    <source>
        <dbReference type="ARBA" id="ARBA00004389"/>
    </source>
</evidence>
<evidence type="ECO:0000313" key="22">
    <source>
        <dbReference type="Proteomes" id="UP000245119"/>
    </source>
</evidence>
<feature type="region of interest" description="Disordered" evidence="19">
    <location>
        <begin position="251"/>
        <end position="290"/>
    </location>
</feature>
<dbReference type="GO" id="GO:0050661">
    <property type="term" value="F:NADP binding"/>
    <property type="evidence" value="ECO:0007669"/>
    <property type="project" value="InterPro"/>
</dbReference>
<evidence type="ECO:0000256" key="5">
    <source>
        <dbReference type="ARBA" id="ARBA00022692"/>
    </source>
</evidence>
<dbReference type="GO" id="GO:0050660">
    <property type="term" value="F:flavin adenine dinucleotide binding"/>
    <property type="evidence" value="ECO:0007669"/>
    <property type="project" value="InterPro"/>
</dbReference>
<keyword evidence="5 20" id="KW-0812">Transmembrane</keyword>
<evidence type="ECO:0000256" key="13">
    <source>
        <dbReference type="ARBA" id="ARBA00045957"/>
    </source>
</evidence>
<keyword evidence="12 20" id="KW-0472">Membrane</keyword>
<evidence type="ECO:0000256" key="18">
    <source>
        <dbReference type="RuleBase" id="RU361177"/>
    </source>
</evidence>
<comment type="catalytic activity">
    <reaction evidence="15">
        <text>hypotaurine + NADPH + O2 + H(+) = taurine + NADP(+) + H2O</text>
        <dbReference type="Rhea" id="RHEA:69819"/>
        <dbReference type="ChEBI" id="CHEBI:15377"/>
        <dbReference type="ChEBI" id="CHEBI:15378"/>
        <dbReference type="ChEBI" id="CHEBI:15379"/>
        <dbReference type="ChEBI" id="CHEBI:57783"/>
        <dbReference type="ChEBI" id="CHEBI:57853"/>
        <dbReference type="ChEBI" id="CHEBI:58349"/>
        <dbReference type="ChEBI" id="CHEBI:507393"/>
        <dbReference type="EC" id="1.14.13.8"/>
    </reaction>
    <physiologicalReaction direction="left-to-right" evidence="15">
        <dbReference type="Rhea" id="RHEA:69820"/>
    </physiologicalReaction>
</comment>
<dbReference type="InterPro" id="IPR036188">
    <property type="entry name" value="FAD/NAD-bd_sf"/>
</dbReference>
<dbReference type="EMBL" id="PZQS01000004">
    <property type="protein sequence ID" value="PVD31303.1"/>
    <property type="molecule type" value="Genomic_DNA"/>
</dbReference>
<evidence type="ECO:0000256" key="11">
    <source>
        <dbReference type="ARBA" id="ARBA00023033"/>
    </source>
</evidence>
<evidence type="ECO:0000256" key="7">
    <source>
        <dbReference type="ARBA" id="ARBA00022827"/>
    </source>
</evidence>
<evidence type="ECO:0000256" key="12">
    <source>
        <dbReference type="ARBA" id="ARBA00023136"/>
    </source>
</evidence>
<evidence type="ECO:0000256" key="15">
    <source>
        <dbReference type="ARBA" id="ARBA00048041"/>
    </source>
</evidence>
<keyword evidence="7 18" id="KW-0274">FAD</keyword>
<evidence type="ECO:0000256" key="20">
    <source>
        <dbReference type="SAM" id="Phobius"/>
    </source>
</evidence>
<gene>
    <name evidence="21" type="ORF">C0Q70_06715</name>
</gene>
<comment type="cofactor">
    <cofactor evidence="1 18">
        <name>FAD</name>
        <dbReference type="ChEBI" id="CHEBI:57692"/>
    </cofactor>
</comment>
<evidence type="ECO:0000256" key="19">
    <source>
        <dbReference type="SAM" id="MobiDB-lite"/>
    </source>
</evidence>
<keyword evidence="6" id="KW-0256">Endoplasmic reticulum</keyword>
<dbReference type="GO" id="GO:0004499">
    <property type="term" value="F:N,N-dimethylaniline monooxygenase activity"/>
    <property type="evidence" value="ECO:0007669"/>
    <property type="project" value="InterPro"/>
</dbReference>
<feature type="compositionally biased region" description="Basic and acidic residues" evidence="19">
    <location>
        <begin position="251"/>
        <end position="287"/>
    </location>
</feature>
<keyword evidence="4 18" id="KW-0285">Flavoprotein</keyword>
<keyword evidence="9 20" id="KW-1133">Transmembrane helix</keyword>
<dbReference type="Proteomes" id="UP000245119">
    <property type="component" value="Linkage Group LG4"/>
</dbReference>
<feature type="compositionally biased region" description="Basic and acidic residues" evidence="19">
    <location>
        <begin position="693"/>
        <end position="702"/>
    </location>
</feature>
<comment type="caution">
    <text evidence="21">The sequence shown here is derived from an EMBL/GenBank/DDBJ whole genome shotgun (WGS) entry which is preliminary data.</text>
</comment>
<dbReference type="Pfam" id="PF00743">
    <property type="entry name" value="FMO-like"/>
    <property type="match status" value="2"/>
</dbReference>
<dbReference type="GO" id="GO:0005789">
    <property type="term" value="C:endoplasmic reticulum membrane"/>
    <property type="evidence" value="ECO:0007669"/>
    <property type="project" value="UniProtKB-SubCell"/>
</dbReference>
<comment type="function">
    <text evidence="13">Broad spectrum monooxygenase that catalyzes the oxygenation of a wide variety of nitrogen- and sulfur-containing compounds including xenobiotics. Catalyzes the S-oxygenation of hypotaurine to produce taurine, an organic osmolyte involved in cell volume regulation as well as a variety of cytoprotective and developmental processes. In vitro, catalyzes the N-oxygenation of trimethylamine (TMA) to produce trimethylamine N-oxide (TMAO) and could therefore participate to the detoxification of this compound that is generated by the action of gut microbiota from dietary precursors such as choline, choline containing compounds, betaine or L-carnitine.</text>
</comment>
<dbReference type="PRINTS" id="PR00370">
    <property type="entry name" value="FMOXYGENASE"/>
</dbReference>
<accession>A0A2T7PD08</accession>
<dbReference type="FunFam" id="3.50.50.60:FF:000159">
    <property type="entry name" value="Dimethylaniline monooxygenase [N-oxide-forming]"/>
    <property type="match status" value="1"/>
</dbReference>
<dbReference type="Gene3D" id="3.50.50.60">
    <property type="entry name" value="FAD/NAD(P)-binding domain"/>
    <property type="match status" value="2"/>
</dbReference>
<comment type="catalytic activity">
    <reaction evidence="14">
        <text>hypotaurine + NADH + O2 + H(+) = taurine + NAD(+) + H2O</text>
        <dbReference type="Rhea" id="RHEA:74111"/>
        <dbReference type="ChEBI" id="CHEBI:15377"/>
        <dbReference type="ChEBI" id="CHEBI:15378"/>
        <dbReference type="ChEBI" id="CHEBI:15379"/>
        <dbReference type="ChEBI" id="CHEBI:57540"/>
        <dbReference type="ChEBI" id="CHEBI:57853"/>
        <dbReference type="ChEBI" id="CHEBI:57945"/>
        <dbReference type="ChEBI" id="CHEBI:507393"/>
        <dbReference type="EC" id="1.14.13.8"/>
    </reaction>
    <physiologicalReaction direction="left-to-right" evidence="14">
        <dbReference type="Rhea" id="RHEA:74112"/>
    </physiologicalReaction>
</comment>
<evidence type="ECO:0000256" key="16">
    <source>
        <dbReference type="ARBA" id="ARBA00048088"/>
    </source>
</evidence>
<dbReference type="GO" id="GO:0047822">
    <property type="term" value="F:hypotaurine monooxygenase activity"/>
    <property type="evidence" value="ECO:0007669"/>
    <property type="project" value="RHEA"/>
</dbReference>
<evidence type="ECO:0000256" key="4">
    <source>
        <dbReference type="ARBA" id="ARBA00022630"/>
    </source>
</evidence>
<sequence length="765" mass="86003">MRYTRMYSCGYAYLARRGVGEGFLSNFIFRFLVRAVQIPGGGAGGGDGGDAGAGATTSASPCTHHVLLTVHISTISSCQLILSVTAQYEIRFFFRLKMASNPAKKILVIGAGCSGLTAIKACLEESQIPVCFEKTLDIGGLWRYSDDPSPSNTAGIYRSLVINTCKEMLAFSDFPVPDDLPQFLTHDKMLLYFRLYAERFDLLRHIRFNTEVRHVRKSDDHVVSGRWTVTYIQHESSDCVMKCRNVQKVQKVEGHDTESGRDDLEASDVSGERERENKGNDQREERPGLTGRLVGIKDEDFSLPRFCRVMIEDFDGVMICTGHHTVPYLPSFPGAEVFRGRILHSQEYKVPEHFQGQRVLVVGIGNSAVDIASDLAKTAQKVFLSTRRGSWIVPRTALWGIPADMLANSRAVFSLPARFLEWCVEKQANLRMDHQLLGLKPRHGLLGAHPTINDEIPFHLMNGRVQVRPDVAQIHPQSVQFQDGTTEVVDAIIMATGYDYRLDFIDPEVIRIEQNQVDLYLYVFPPHLPHPTLAVIGLVQAIGAVMPISEIQSRWFVRHLAGRVQLPPREKMEEDVAKKQKDMDTKYYQSRRHTLQTFWIDYMDQVALHLGVKPNIGCLFFTDPELAIKCYLGPCLPAQYRLQGPHTWQHAASFIKGTMTRTFRRHPQVQARSDDSSSDNSNQLHSSSKRRRGEAVPPHDDVNNVMTTAKESGSPKLRPHLVSESSPLKFAAGWLCDLLKMSRLPASLLLLSLCVVASLWWMASN</sequence>
<keyword evidence="8" id="KW-0521">NADP</keyword>
<keyword evidence="22" id="KW-1185">Reference proteome</keyword>
<dbReference type="OrthoDB" id="66881at2759"/>
<comment type="catalytic activity">
    <reaction evidence="16">
        <text>trimethylamine + NADPH + O2 = trimethylamine N-oxide + NADP(+) + H2O</text>
        <dbReference type="Rhea" id="RHEA:31979"/>
        <dbReference type="ChEBI" id="CHEBI:15377"/>
        <dbReference type="ChEBI" id="CHEBI:15379"/>
        <dbReference type="ChEBI" id="CHEBI:15724"/>
        <dbReference type="ChEBI" id="CHEBI:57783"/>
        <dbReference type="ChEBI" id="CHEBI:58349"/>
        <dbReference type="ChEBI" id="CHEBI:58389"/>
        <dbReference type="EC" id="1.14.13.148"/>
    </reaction>
    <physiologicalReaction direction="left-to-right" evidence="16">
        <dbReference type="Rhea" id="RHEA:31980"/>
    </physiologicalReaction>
</comment>
<comment type="similarity">
    <text evidence="3 18">Belongs to the FMO family.</text>
</comment>
<dbReference type="InterPro" id="IPR000960">
    <property type="entry name" value="Flavin_mOase"/>
</dbReference>
<evidence type="ECO:0000256" key="14">
    <source>
        <dbReference type="ARBA" id="ARBA00047338"/>
    </source>
</evidence>
<evidence type="ECO:0000313" key="21">
    <source>
        <dbReference type="EMBL" id="PVD31303.1"/>
    </source>
</evidence>
<organism evidence="21 22">
    <name type="scientific">Pomacea canaliculata</name>
    <name type="common">Golden apple snail</name>
    <dbReference type="NCBI Taxonomy" id="400727"/>
    <lineage>
        <taxon>Eukaryota</taxon>
        <taxon>Metazoa</taxon>
        <taxon>Spiralia</taxon>
        <taxon>Lophotrochozoa</taxon>
        <taxon>Mollusca</taxon>
        <taxon>Gastropoda</taxon>
        <taxon>Caenogastropoda</taxon>
        <taxon>Architaenioglossa</taxon>
        <taxon>Ampullarioidea</taxon>
        <taxon>Ampullariidae</taxon>
        <taxon>Pomacea</taxon>
    </lineage>
</organism>
<keyword evidence="11 18" id="KW-0503">Monooxygenase</keyword>
<evidence type="ECO:0000256" key="8">
    <source>
        <dbReference type="ARBA" id="ARBA00022857"/>
    </source>
</evidence>
<evidence type="ECO:0000256" key="3">
    <source>
        <dbReference type="ARBA" id="ARBA00009183"/>
    </source>
</evidence>
<dbReference type="PANTHER" id="PTHR23023">
    <property type="entry name" value="DIMETHYLANILINE MONOOXYGENASE"/>
    <property type="match status" value="1"/>
</dbReference>
<dbReference type="AlphaFoldDB" id="A0A2T7PD08"/>
<evidence type="ECO:0000256" key="1">
    <source>
        <dbReference type="ARBA" id="ARBA00001974"/>
    </source>
</evidence>
<dbReference type="InterPro" id="IPR020946">
    <property type="entry name" value="Flavin_mOase-like"/>
</dbReference>
<dbReference type="EC" id="1.-.-.-" evidence="18"/>
<comment type="catalytic activity">
    <reaction evidence="17">
        <text>N,N-dimethylaniline + NADPH + O2 + H(+) = N,N-dimethylaniline N-oxide + NADP(+) + H2O</text>
        <dbReference type="Rhea" id="RHEA:24468"/>
        <dbReference type="ChEBI" id="CHEBI:15377"/>
        <dbReference type="ChEBI" id="CHEBI:15378"/>
        <dbReference type="ChEBI" id="CHEBI:15379"/>
        <dbReference type="ChEBI" id="CHEBI:16269"/>
        <dbReference type="ChEBI" id="CHEBI:17735"/>
        <dbReference type="ChEBI" id="CHEBI:57783"/>
        <dbReference type="ChEBI" id="CHEBI:58349"/>
        <dbReference type="EC" id="1.14.13.8"/>
    </reaction>
    <physiologicalReaction direction="left-to-right" evidence="17">
        <dbReference type="Rhea" id="RHEA:24469"/>
    </physiologicalReaction>
</comment>
<evidence type="ECO:0000256" key="6">
    <source>
        <dbReference type="ARBA" id="ARBA00022824"/>
    </source>
</evidence>
<evidence type="ECO:0000256" key="9">
    <source>
        <dbReference type="ARBA" id="ARBA00022989"/>
    </source>
</evidence>
<dbReference type="GO" id="GO:0034899">
    <property type="term" value="F:trimethylamine monooxygenase activity"/>
    <property type="evidence" value="ECO:0007669"/>
    <property type="project" value="UniProtKB-EC"/>
</dbReference>
<protein>
    <recommendedName>
        <fullName evidence="18">Flavin-containing monooxygenase</fullName>
        <ecNumber evidence="18">1.-.-.-</ecNumber>
    </recommendedName>
</protein>
<comment type="subcellular location">
    <subcellularLocation>
        <location evidence="2">Endoplasmic reticulum membrane</location>
        <topology evidence="2">Single-pass membrane protein</topology>
    </subcellularLocation>
</comment>